<dbReference type="RefSeq" id="XP_018142506.1">
    <property type="nucleotide sequence ID" value="XM_018291788.1"/>
</dbReference>
<dbReference type="Gene3D" id="3.40.630.30">
    <property type="match status" value="1"/>
</dbReference>
<dbReference type="AlphaFoldDB" id="A0A179FI27"/>
<comment type="caution">
    <text evidence="2">The sequence shown here is derived from an EMBL/GenBank/DDBJ whole genome shotgun (WGS) entry which is preliminary data.</text>
</comment>
<dbReference type="PROSITE" id="PS51186">
    <property type="entry name" value="GNAT"/>
    <property type="match status" value="1"/>
</dbReference>
<keyword evidence="3" id="KW-1185">Reference proteome</keyword>
<dbReference type="OrthoDB" id="196847at2759"/>
<sequence length="203" mass="23151">MKATLRKAKLDDVDALCNVYMSAFTHEIFSRQVFPRLSGTGRAYWSEAFSEELQEPDATFLVATDPASSTPDKIVGYVKWVRPDAAAQDYSEDGYPEDGLPEVASEFYKKLFEGHKRNMGETRHWYLDMMAVEKDSMGKGLARQMMEWGLQKAREDGVVCFVEATADARPFYEHFGFREIDRMGVDTPEGRAEVIFMVRDIDS</sequence>
<dbReference type="GO" id="GO:0016747">
    <property type="term" value="F:acyltransferase activity, transferring groups other than amino-acyl groups"/>
    <property type="evidence" value="ECO:0007669"/>
    <property type="project" value="InterPro"/>
</dbReference>
<dbReference type="SUPFAM" id="SSF55729">
    <property type="entry name" value="Acyl-CoA N-acyltransferases (Nat)"/>
    <property type="match status" value="1"/>
</dbReference>
<protein>
    <submittedName>
        <fullName evidence="2">Acetyltransferase, GNAT family</fullName>
    </submittedName>
</protein>
<feature type="domain" description="N-acetyltransferase" evidence="1">
    <location>
        <begin position="3"/>
        <end position="202"/>
    </location>
</feature>
<dbReference type="Proteomes" id="UP000078397">
    <property type="component" value="Unassembled WGS sequence"/>
</dbReference>
<accession>A0A179FI27</accession>
<organism evidence="2 3">
    <name type="scientific">Pochonia chlamydosporia 170</name>
    <dbReference type="NCBI Taxonomy" id="1380566"/>
    <lineage>
        <taxon>Eukaryota</taxon>
        <taxon>Fungi</taxon>
        <taxon>Dikarya</taxon>
        <taxon>Ascomycota</taxon>
        <taxon>Pezizomycotina</taxon>
        <taxon>Sordariomycetes</taxon>
        <taxon>Hypocreomycetidae</taxon>
        <taxon>Hypocreales</taxon>
        <taxon>Clavicipitaceae</taxon>
        <taxon>Pochonia</taxon>
    </lineage>
</organism>
<dbReference type="InterPro" id="IPR000182">
    <property type="entry name" value="GNAT_dom"/>
</dbReference>
<name>A0A179FI27_METCM</name>
<proteinExistence type="predicted"/>
<dbReference type="PANTHER" id="PTHR42791:SF2">
    <property type="entry name" value="N-ACETYLTRANSFERASE DOMAIN-CONTAINING PROTEIN"/>
    <property type="match status" value="1"/>
</dbReference>
<evidence type="ECO:0000259" key="1">
    <source>
        <dbReference type="PROSITE" id="PS51186"/>
    </source>
</evidence>
<dbReference type="KEGG" id="pchm:VFPPC_14017"/>
<dbReference type="GeneID" id="28855782"/>
<gene>
    <name evidence="2" type="ORF">VFPPC_14017</name>
</gene>
<reference evidence="2 3" key="1">
    <citation type="journal article" date="2016" name="PLoS Pathog.">
        <title>Biosynthesis of antibiotic leucinostatins in bio-control fungus Purpureocillium lilacinum and their inhibition on phytophthora revealed by genome mining.</title>
        <authorList>
            <person name="Wang G."/>
            <person name="Liu Z."/>
            <person name="Lin R."/>
            <person name="Li E."/>
            <person name="Mao Z."/>
            <person name="Ling J."/>
            <person name="Yang Y."/>
            <person name="Yin W.B."/>
            <person name="Xie B."/>
        </authorList>
    </citation>
    <scope>NUCLEOTIDE SEQUENCE [LARGE SCALE GENOMIC DNA]</scope>
    <source>
        <strain evidence="2">170</strain>
    </source>
</reference>
<evidence type="ECO:0000313" key="2">
    <source>
        <dbReference type="EMBL" id="OAQ65192.1"/>
    </source>
</evidence>
<dbReference type="CDD" id="cd04301">
    <property type="entry name" value="NAT_SF"/>
    <property type="match status" value="1"/>
</dbReference>
<dbReference type="InterPro" id="IPR016181">
    <property type="entry name" value="Acyl_CoA_acyltransferase"/>
</dbReference>
<dbReference type="EMBL" id="LSBJ02000005">
    <property type="protein sequence ID" value="OAQ65192.1"/>
    <property type="molecule type" value="Genomic_DNA"/>
</dbReference>
<evidence type="ECO:0000313" key="3">
    <source>
        <dbReference type="Proteomes" id="UP000078397"/>
    </source>
</evidence>
<dbReference type="InterPro" id="IPR052523">
    <property type="entry name" value="Trichothecene_AcTrans"/>
</dbReference>
<dbReference type="Pfam" id="PF00583">
    <property type="entry name" value="Acetyltransf_1"/>
    <property type="match status" value="1"/>
</dbReference>
<dbReference type="STRING" id="1380566.A0A179FI27"/>
<dbReference type="PANTHER" id="PTHR42791">
    <property type="entry name" value="GNAT FAMILY ACETYLTRANSFERASE"/>
    <property type="match status" value="1"/>
</dbReference>